<protein>
    <submittedName>
        <fullName evidence="1">DUF892 family protein</fullName>
    </submittedName>
</protein>
<dbReference type="PANTHER" id="PTHR30565">
    <property type="entry name" value="PROTEIN YCIF"/>
    <property type="match status" value="1"/>
</dbReference>
<dbReference type="SUPFAM" id="SSF47240">
    <property type="entry name" value="Ferritin-like"/>
    <property type="match status" value="1"/>
</dbReference>
<name>A0ABW2B028_9RHOB</name>
<gene>
    <name evidence="1" type="ORF">ACFQFQ_03255</name>
</gene>
<dbReference type="PANTHER" id="PTHR30565:SF9">
    <property type="entry name" value="PROTEIN YCIF"/>
    <property type="match status" value="1"/>
</dbReference>
<dbReference type="InterPro" id="IPR010287">
    <property type="entry name" value="DUF892_YciF-like"/>
</dbReference>
<evidence type="ECO:0000313" key="2">
    <source>
        <dbReference type="Proteomes" id="UP001596353"/>
    </source>
</evidence>
<organism evidence="1 2">
    <name type="scientific">Sulfitobacter porphyrae</name>
    <dbReference type="NCBI Taxonomy" id="1246864"/>
    <lineage>
        <taxon>Bacteria</taxon>
        <taxon>Pseudomonadati</taxon>
        <taxon>Pseudomonadota</taxon>
        <taxon>Alphaproteobacteria</taxon>
        <taxon>Rhodobacterales</taxon>
        <taxon>Roseobacteraceae</taxon>
        <taxon>Sulfitobacter</taxon>
    </lineage>
</organism>
<accession>A0ABW2B028</accession>
<dbReference type="InterPro" id="IPR009078">
    <property type="entry name" value="Ferritin-like_SF"/>
</dbReference>
<proteinExistence type="predicted"/>
<dbReference type="EMBL" id="JBHSWG010000001">
    <property type="protein sequence ID" value="MFC6758743.1"/>
    <property type="molecule type" value="Genomic_DNA"/>
</dbReference>
<dbReference type="InterPro" id="IPR012347">
    <property type="entry name" value="Ferritin-like"/>
</dbReference>
<keyword evidence="2" id="KW-1185">Reference proteome</keyword>
<sequence length="144" mass="15717">MTLKNLHDVYHDQLQDLYSACKQSLDATTELGRAAADRELSEALIAGANGISEGMDHLKSICARHDIDPEGEHCKGMAGLVTEARAHAIKADFADDATRDVVIITQYQRMVHYALVLRLPCRICQPSEPGRGGRHSAKASGQHL</sequence>
<dbReference type="InterPro" id="IPR047114">
    <property type="entry name" value="YciF"/>
</dbReference>
<reference evidence="2" key="1">
    <citation type="journal article" date="2019" name="Int. J. Syst. Evol. Microbiol.">
        <title>The Global Catalogue of Microorganisms (GCM) 10K type strain sequencing project: providing services to taxonomists for standard genome sequencing and annotation.</title>
        <authorList>
            <consortium name="The Broad Institute Genomics Platform"/>
            <consortium name="The Broad Institute Genome Sequencing Center for Infectious Disease"/>
            <person name="Wu L."/>
            <person name="Ma J."/>
        </authorList>
    </citation>
    <scope>NUCLEOTIDE SEQUENCE [LARGE SCALE GENOMIC DNA]</scope>
    <source>
        <strain evidence="2">CCUG 66188</strain>
    </source>
</reference>
<dbReference type="Proteomes" id="UP001596353">
    <property type="component" value="Unassembled WGS sequence"/>
</dbReference>
<dbReference type="Gene3D" id="1.20.1260.10">
    <property type="match status" value="1"/>
</dbReference>
<comment type="caution">
    <text evidence="1">The sequence shown here is derived from an EMBL/GenBank/DDBJ whole genome shotgun (WGS) entry which is preliminary data.</text>
</comment>
<evidence type="ECO:0000313" key="1">
    <source>
        <dbReference type="EMBL" id="MFC6758743.1"/>
    </source>
</evidence>
<dbReference type="Pfam" id="PF05974">
    <property type="entry name" value="DUF892"/>
    <property type="match status" value="1"/>
</dbReference>